<dbReference type="SMART" id="SM00409">
    <property type="entry name" value="IG"/>
    <property type="match status" value="1"/>
</dbReference>
<keyword evidence="12" id="KW-1185">Reference proteome</keyword>
<dbReference type="InterPro" id="IPR036179">
    <property type="entry name" value="Ig-like_dom_sf"/>
</dbReference>
<reference evidence="11" key="2">
    <citation type="submission" date="2025-09" db="UniProtKB">
        <authorList>
            <consortium name="Ensembl"/>
        </authorList>
    </citation>
    <scope>IDENTIFICATION</scope>
</reference>
<feature type="chain" id="PRO_5017474044" evidence="9">
    <location>
        <begin position="20"/>
        <end position="307"/>
    </location>
</feature>
<evidence type="ECO:0000256" key="7">
    <source>
        <dbReference type="ARBA" id="ARBA00023180"/>
    </source>
</evidence>
<keyword evidence="9" id="KW-0732">Signal</keyword>
<dbReference type="PANTHER" id="PTHR21462">
    <property type="entry name" value="CELL SURFACE GLYCOPROTEIN OX2 RECEPTOR PRECURSOR"/>
    <property type="match status" value="1"/>
</dbReference>
<accession>A0A3B3DB64</accession>
<feature type="transmembrane region" description="Helical" evidence="8">
    <location>
        <begin position="242"/>
        <end position="264"/>
    </location>
</feature>
<comment type="subcellular location">
    <subcellularLocation>
        <location evidence="1">Membrane</location>
        <topology evidence="1">Single-pass membrane protein</topology>
    </subcellularLocation>
</comment>
<dbReference type="GeneTree" id="ENSGT00730000112894"/>
<evidence type="ECO:0000259" key="10">
    <source>
        <dbReference type="PROSITE" id="PS50835"/>
    </source>
</evidence>
<dbReference type="STRING" id="30732.ENSOMEP00000026625"/>
<dbReference type="RefSeq" id="XP_024142290.1">
    <property type="nucleotide sequence ID" value="XM_024286522.2"/>
</dbReference>
<protein>
    <submittedName>
        <fullName evidence="11">Cell surface glycoprotein CD200 receptor 1-B-like</fullName>
    </submittedName>
</protein>
<proteinExistence type="inferred from homology"/>
<dbReference type="InterPro" id="IPR013783">
    <property type="entry name" value="Ig-like_fold"/>
</dbReference>
<dbReference type="Gene3D" id="2.60.40.10">
    <property type="entry name" value="Immunoglobulins"/>
    <property type="match status" value="2"/>
</dbReference>
<dbReference type="SUPFAM" id="SSF48726">
    <property type="entry name" value="Immunoglobulin"/>
    <property type="match status" value="2"/>
</dbReference>
<evidence type="ECO:0000313" key="11">
    <source>
        <dbReference type="Ensembl" id="ENSOMEP00000026625.1"/>
    </source>
</evidence>
<dbReference type="AlphaFoldDB" id="A0A3B3DB64"/>
<feature type="signal peptide" evidence="9">
    <location>
        <begin position="1"/>
        <end position="19"/>
    </location>
</feature>
<keyword evidence="4 8" id="KW-1133">Transmembrane helix</keyword>
<evidence type="ECO:0000256" key="6">
    <source>
        <dbReference type="ARBA" id="ARBA00023157"/>
    </source>
</evidence>
<dbReference type="Proteomes" id="UP000261560">
    <property type="component" value="Unplaced"/>
</dbReference>
<dbReference type="InterPro" id="IPR040012">
    <property type="entry name" value="CD200R"/>
</dbReference>
<dbReference type="PaxDb" id="30732-ENSOMEP00000026625"/>
<dbReference type="GeneID" id="112155093"/>
<dbReference type="Pfam" id="PF07686">
    <property type="entry name" value="V-set"/>
    <property type="match status" value="1"/>
</dbReference>
<dbReference type="PANTHER" id="PTHR21462:SF2">
    <property type="entry name" value="CELL SURFACE GLYCOPROTEIN CD200 RECEPTOR 2"/>
    <property type="match status" value="1"/>
</dbReference>
<dbReference type="GO" id="GO:0150077">
    <property type="term" value="P:regulation of neuroinflammatory response"/>
    <property type="evidence" value="ECO:0007669"/>
    <property type="project" value="InterPro"/>
</dbReference>
<evidence type="ECO:0000256" key="2">
    <source>
        <dbReference type="ARBA" id="ARBA00008215"/>
    </source>
</evidence>
<dbReference type="GO" id="GO:0016020">
    <property type="term" value="C:membrane"/>
    <property type="evidence" value="ECO:0007669"/>
    <property type="project" value="UniProtKB-SubCell"/>
</dbReference>
<evidence type="ECO:0000256" key="9">
    <source>
        <dbReference type="SAM" id="SignalP"/>
    </source>
</evidence>
<keyword evidence="7" id="KW-0325">Glycoprotein</keyword>
<keyword evidence="6" id="KW-1015">Disulfide bond</keyword>
<dbReference type="KEGG" id="oml:112155093"/>
<dbReference type="InterPro" id="IPR013106">
    <property type="entry name" value="Ig_V-set"/>
</dbReference>
<name>A0A3B3DB64_ORYME</name>
<keyword evidence="3 8" id="KW-0812">Transmembrane</keyword>
<dbReference type="PROSITE" id="PS50835">
    <property type="entry name" value="IG_LIKE"/>
    <property type="match status" value="1"/>
</dbReference>
<organism evidence="11 12">
    <name type="scientific">Oryzias melastigma</name>
    <name type="common">Marine medaka</name>
    <dbReference type="NCBI Taxonomy" id="30732"/>
    <lineage>
        <taxon>Eukaryota</taxon>
        <taxon>Metazoa</taxon>
        <taxon>Chordata</taxon>
        <taxon>Craniata</taxon>
        <taxon>Vertebrata</taxon>
        <taxon>Euteleostomi</taxon>
        <taxon>Actinopterygii</taxon>
        <taxon>Neopterygii</taxon>
        <taxon>Teleostei</taxon>
        <taxon>Neoteleostei</taxon>
        <taxon>Acanthomorphata</taxon>
        <taxon>Ovalentaria</taxon>
        <taxon>Atherinomorphae</taxon>
        <taxon>Beloniformes</taxon>
        <taxon>Adrianichthyidae</taxon>
        <taxon>Oryziinae</taxon>
        <taxon>Oryzias</taxon>
    </lineage>
</organism>
<dbReference type="GO" id="GO:0038023">
    <property type="term" value="F:signaling receptor activity"/>
    <property type="evidence" value="ECO:0007669"/>
    <property type="project" value="InterPro"/>
</dbReference>
<evidence type="ECO:0000256" key="8">
    <source>
        <dbReference type="SAM" id="Phobius"/>
    </source>
</evidence>
<feature type="domain" description="Ig-like" evidence="10">
    <location>
        <begin position="28"/>
        <end position="143"/>
    </location>
</feature>
<comment type="similarity">
    <text evidence="2">Belongs to the CD200R family.</text>
</comment>
<evidence type="ECO:0000256" key="5">
    <source>
        <dbReference type="ARBA" id="ARBA00023136"/>
    </source>
</evidence>
<evidence type="ECO:0000256" key="3">
    <source>
        <dbReference type="ARBA" id="ARBA00022692"/>
    </source>
</evidence>
<reference evidence="11" key="1">
    <citation type="submission" date="2025-08" db="UniProtKB">
        <authorList>
            <consortium name="Ensembl"/>
        </authorList>
    </citation>
    <scope>IDENTIFICATION</scope>
</reference>
<dbReference type="InterPro" id="IPR003599">
    <property type="entry name" value="Ig_sub"/>
</dbReference>
<dbReference type="InterPro" id="IPR007110">
    <property type="entry name" value="Ig-like_dom"/>
</dbReference>
<evidence type="ECO:0000256" key="1">
    <source>
        <dbReference type="ARBA" id="ARBA00004167"/>
    </source>
</evidence>
<sequence length="307" mass="34262">MRPIPWILTIAALFSVVWSIEKGTNENPSVIPTKPSQPSKYYANRREVFNIGTNVILMCSNKTWNEIFYVTWNITVRGHSCRISSSNDGQKSVNTCKDGKSLQNTSRVQPYLHIPNFSADDVGLYMCESPYNGGSENYNINVSITVAPKISAWLEGNDSDMVAFCRAEQGNPAANISWSPAVNTSVEITQESDGFFTVESRLSEEEFPENLTCIISHQLWSQDKTLVPDWNKTKTVAKAHLALAYTGVVGVVLVILAGFLYFVLKKPTLLPLCQQTDTSRSKPPVTDEVEEVEPYASYVQRVNSIYN</sequence>
<dbReference type="OrthoDB" id="8915654at2759"/>
<dbReference type="Ensembl" id="ENSOMET00000004058.1">
    <property type="protein sequence ID" value="ENSOMEP00000026625.1"/>
    <property type="gene ID" value="ENSOMEG00000008568.1"/>
</dbReference>
<evidence type="ECO:0000256" key="4">
    <source>
        <dbReference type="ARBA" id="ARBA00022989"/>
    </source>
</evidence>
<evidence type="ECO:0000313" key="12">
    <source>
        <dbReference type="Proteomes" id="UP000261560"/>
    </source>
</evidence>
<keyword evidence="5 8" id="KW-0472">Membrane</keyword>
<dbReference type="GO" id="GO:0009986">
    <property type="term" value="C:cell surface"/>
    <property type="evidence" value="ECO:0007669"/>
    <property type="project" value="UniProtKB-ARBA"/>
</dbReference>